<evidence type="ECO:0000256" key="4">
    <source>
        <dbReference type="ARBA" id="ARBA00022833"/>
    </source>
</evidence>
<feature type="domain" description="AstE/AspA barrel-sandwich hybrid" evidence="8">
    <location>
        <begin position="206"/>
        <end position="284"/>
    </location>
</feature>
<dbReference type="GO" id="GO:0008270">
    <property type="term" value="F:zinc ion binding"/>
    <property type="evidence" value="ECO:0007669"/>
    <property type="project" value="UniProtKB-UniRule"/>
</dbReference>
<evidence type="ECO:0000259" key="8">
    <source>
        <dbReference type="Pfam" id="PF04952"/>
    </source>
</evidence>
<dbReference type="NCBIfam" id="NF002601">
    <property type="entry name" value="PRK02259.1"/>
    <property type="match status" value="1"/>
</dbReference>
<dbReference type="EMBL" id="QZCE01000002">
    <property type="protein sequence ID" value="NEZ65374.1"/>
    <property type="molecule type" value="Genomic_DNA"/>
</dbReference>
<feature type="binding site" evidence="5">
    <location>
        <position position="55"/>
    </location>
    <ligand>
        <name>substrate</name>
    </ligand>
</feature>
<feature type="binding site" evidence="5">
    <location>
        <position position="274"/>
    </location>
    <ligand>
        <name>substrate</name>
    </ligand>
</feature>
<comment type="similarity">
    <text evidence="1 5">Belongs to the AspA/AstE family. Aspartoacylase subfamily.</text>
</comment>
<evidence type="ECO:0000256" key="6">
    <source>
        <dbReference type="PIRSR" id="PIRSR018001-1"/>
    </source>
</evidence>
<evidence type="ECO:0000259" key="9">
    <source>
        <dbReference type="Pfam" id="PF24827"/>
    </source>
</evidence>
<protein>
    <recommendedName>
        <fullName evidence="5">Probable aspartoacylase</fullName>
        <ecNumber evidence="5">3.5.1.15</ecNumber>
    </recommendedName>
</protein>
<proteinExistence type="inferred from homology"/>
<evidence type="ECO:0000256" key="1">
    <source>
        <dbReference type="ARBA" id="ARBA00006173"/>
    </source>
</evidence>
<dbReference type="RefSeq" id="WP_163666411.1">
    <property type="nucleotide sequence ID" value="NZ_QZCE01000002.1"/>
</dbReference>
<feature type="binding site" evidence="5 7">
    <location>
        <position position="105"/>
    </location>
    <ligand>
        <name>Zn(2+)</name>
        <dbReference type="ChEBI" id="CHEBI:29105"/>
    </ligand>
</feature>
<keyword evidence="2 5" id="KW-0479">Metal-binding</keyword>
<keyword evidence="4 5" id="KW-0862">Zinc</keyword>
<feature type="active site" description="Proton donor/acceptor" evidence="6">
    <location>
        <position position="164"/>
    </location>
</feature>
<dbReference type="Gene3D" id="3.40.630.10">
    <property type="entry name" value="Zn peptidases"/>
    <property type="match status" value="1"/>
</dbReference>
<dbReference type="Pfam" id="PF24827">
    <property type="entry name" value="AstE_AspA_cat"/>
    <property type="match status" value="1"/>
</dbReference>
<dbReference type="GO" id="GO:0019807">
    <property type="term" value="F:aspartoacylase activity"/>
    <property type="evidence" value="ECO:0007669"/>
    <property type="project" value="UniProtKB-UniRule"/>
</dbReference>
<dbReference type="PANTHER" id="PTHR15162">
    <property type="entry name" value="ASPARTOACYLASE"/>
    <property type="match status" value="1"/>
</dbReference>
<feature type="binding site" evidence="5">
    <location>
        <begin position="62"/>
        <end position="63"/>
    </location>
    <ligand>
        <name>substrate</name>
    </ligand>
</feature>
<dbReference type="Gene3D" id="2.20.25.160">
    <property type="match status" value="1"/>
</dbReference>
<dbReference type="PIRSF" id="PIRSF018001">
    <property type="entry name" value="Aspartoacylase"/>
    <property type="match status" value="1"/>
</dbReference>
<gene>
    <name evidence="10" type="ORF">D0962_21810</name>
</gene>
<comment type="caution">
    <text evidence="10">The sequence shown here is derived from an EMBL/GenBank/DDBJ whole genome shotgun (WGS) entry which is preliminary data.</text>
</comment>
<evidence type="ECO:0000256" key="7">
    <source>
        <dbReference type="PIRSR" id="PIRSR018001-3"/>
    </source>
</evidence>
<dbReference type="Proteomes" id="UP000473574">
    <property type="component" value="Unassembled WGS sequence"/>
</dbReference>
<dbReference type="InterPro" id="IPR055438">
    <property type="entry name" value="AstE_AspA_cat"/>
</dbReference>
<evidence type="ECO:0000256" key="2">
    <source>
        <dbReference type="ARBA" id="ARBA00022723"/>
    </source>
</evidence>
<comment type="catalytic activity">
    <reaction evidence="5">
        <text>an N-acyl-L-aspartate + H2O = a carboxylate + L-aspartate</text>
        <dbReference type="Rhea" id="RHEA:10872"/>
        <dbReference type="ChEBI" id="CHEBI:15377"/>
        <dbReference type="ChEBI" id="CHEBI:29067"/>
        <dbReference type="ChEBI" id="CHEBI:29991"/>
        <dbReference type="ChEBI" id="CHEBI:58497"/>
        <dbReference type="EC" id="3.5.1.15"/>
    </reaction>
</comment>
<evidence type="ECO:0000313" key="11">
    <source>
        <dbReference type="Proteomes" id="UP000473574"/>
    </source>
</evidence>
<evidence type="ECO:0000256" key="3">
    <source>
        <dbReference type="ARBA" id="ARBA00022801"/>
    </source>
</evidence>
<keyword evidence="3 5" id="KW-0378">Hydrolase</keyword>
<dbReference type="GO" id="GO:0016788">
    <property type="term" value="F:hydrolase activity, acting on ester bonds"/>
    <property type="evidence" value="ECO:0007669"/>
    <property type="project" value="InterPro"/>
</dbReference>
<dbReference type="Pfam" id="PF04952">
    <property type="entry name" value="AstE_AspA_hybrid"/>
    <property type="match status" value="1"/>
</dbReference>
<feature type="binding site" evidence="5 7">
    <location>
        <position position="13"/>
    </location>
    <ligand>
        <name>Zn(2+)</name>
        <dbReference type="ChEBI" id="CHEBI:29105"/>
    </ligand>
</feature>
<dbReference type="PANTHER" id="PTHR15162:SF7">
    <property type="entry name" value="SUCCINYLGLUTAMATE DESUCCINYLASE"/>
    <property type="match status" value="1"/>
</dbReference>
<evidence type="ECO:0000313" key="10">
    <source>
        <dbReference type="EMBL" id="NEZ65374.1"/>
    </source>
</evidence>
<dbReference type="SUPFAM" id="SSF53187">
    <property type="entry name" value="Zn-dependent exopeptidases"/>
    <property type="match status" value="1"/>
</dbReference>
<dbReference type="CDD" id="cd06909">
    <property type="entry name" value="M14_ASPA"/>
    <property type="match status" value="1"/>
</dbReference>
<dbReference type="InterPro" id="IPR007036">
    <property type="entry name" value="Aste_AspA_hybrid_dom"/>
</dbReference>
<organism evidence="10 11">
    <name type="scientific">Adonisia turfae CCMR0082</name>
    <dbReference type="NCBI Taxonomy" id="2304604"/>
    <lineage>
        <taxon>Bacteria</taxon>
        <taxon>Bacillati</taxon>
        <taxon>Cyanobacteriota</taxon>
        <taxon>Adonisia</taxon>
        <taxon>Adonisia turfae</taxon>
    </lineage>
</organism>
<feature type="binding site" evidence="5">
    <location>
        <position position="164"/>
    </location>
    <ligand>
        <name>substrate</name>
    </ligand>
</feature>
<feature type="binding site" evidence="5 7">
    <location>
        <position position="16"/>
    </location>
    <ligand>
        <name>Zn(2+)</name>
        <dbReference type="ChEBI" id="CHEBI:29105"/>
    </ligand>
</feature>
<accession>A0A6M0SA60</accession>
<feature type="domain" description="Succinylglutamate desuccinylase/Aspartoacylase catalytic" evidence="9">
    <location>
        <begin position="4"/>
        <end position="191"/>
    </location>
</feature>
<evidence type="ECO:0000256" key="5">
    <source>
        <dbReference type="HAMAP-Rule" id="MF_00704"/>
    </source>
</evidence>
<sequence>MKILNVAIVGGTHGNELTGAYLVRRWSAYPDSISRPSFKTKLFLANPKAVEQNRRFIDEDLNRCFRMNSLASTDRGTYEALRAFYLNQMIGPKGESKHNVIFDMHTSTSNCGVMLILKDNNLINRQLAAYIQCQIPDTKILYIPPIQDDQPYLTSICPYGLTVEIGPIPQGLLRSDLIALTDEVVKHGLDYLHSLNEGRQKAVPDSIEVFEFKEEVVFPQVDDAIVGTIHHWLQDRDYEALNHGDPIFECLDGSVLAYEKQETVYPVFINEAAYYYKNVAMSLCLKKTLLTATGLELV</sequence>
<dbReference type="InterPro" id="IPR050178">
    <property type="entry name" value="AspA/AstE_fam"/>
</dbReference>
<dbReference type="AlphaFoldDB" id="A0A6M0SA60"/>
<reference evidence="10 11" key="1">
    <citation type="journal article" date="2020" name="Microb. Ecol.">
        <title>Ecogenomics of the Marine Benthic Filamentous Cyanobacterium Adonisia.</title>
        <authorList>
            <person name="Walter J.M."/>
            <person name="Coutinho F.H."/>
            <person name="Leomil L."/>
            <person name="Hargreaves P.I."/>
            <person name="Campeao M.E."/>
            <person name="Vieira V.V."/>
            <person name="Silva B.S."/>
            <person name="Fistarol G.O."/>
            <person name="Salomon P.S."/>
            <person name="Sawabe T."/>
            <person name="Mino S."/>
            <person name="Hosokawa M."/>
            <person name="Miyashita H."/>
            <person name="Maruyama F."/>
            <person name="van Verk M.C."/>
            <person name="Dutilh B.E."/>
            <person name="Thompson C.C."/>
            <person name="Thompson F.L."/>
        </authorList>
    </citation>
    <scope>NUCLEOTIDE SEQUENCE [LARGE SCALE GENOMIC DNA]</scope>
    <source>
        <strain evidence="10 11">CCMR0082</strain>
    </source>
</reference>
<dbReference type="EC" id="3.5.1.15" evidence="5"/>
<dbReference type="HAMAP" id="MF_00704">
    <property type="entry name" value="Aspartoacylase"/>
    <property type="match status" value="1"/>
</dbReference>
<name>A0A6M0SA60_9CYAN</name>
<comment type="cofactor">
    <cofactor evidence="5 7">
        <name>Zn(2+)</name>
        <dbReference type="ChEBI" id="CHEBI:29105"/>
    </cofactor>
    <text evidence="5 7">Binds 1 zinc ion per subunit.</text>
</comment>
<dbReference type="InterPro" id="IPR016708">
    <property type="entry name" value="Aspartoacylase"/>
</dbReference>
<dbReference type="GO" id="GO:0005829">
    <property type="term" value="C:cytosol"/>
    <property type="evidence" value="ECO:0007669"/>
    <property type="project" value="TreeGrafter"/>
</dbReference>